<dbReference type="Pfam" id="PF13853">
    <property type="entry name" value="7tm_4"/>
    <property type="match status" value="1"/>
</dbReference>
<evidence type="ECO:0000256" key="2">
    <source>
        <dbReference type="ARBA" id="ARBA00022606"/>
    </source>
</evidence>
<dbReference type="GO" id="GO:0004984">
    <property type="term" value="F:olfactory receptor activity"/>
    <property type="evidence" value="ECO:0007669"/>
    <property type="project" value="InterPro"/>
</dbReference>
<dbReference type="GO" id="GO:0016020">
    <property type="term" value="C:membrane"/>
    <property type="evidence" value="ECO:0007669"/>
    <property type="project" value="UniProtKB-SubCell"/>
</dbReference>
<dbReference type="Ensembl" id="ENSSTOT00000040443.1">
    <property type="protein sequence ID" value="ENSSTOP00000031094.1"/>
    <property type="gene ID" value="ENSSTOG00000031219.1"/>
</dbReference>
<feature type="transmembrane region" description="Helical" evidence="10">
    <location>
        <begin position="99"/>
        <end position="127"/>
    </location>
</feature>
<evidence type="ECO:0000256" key="10">
    <source>
        <dbReference type="SAM" id="Phobius"/>
    </source>
</evidence>
<organism evidence="12 13">
    <name type="scientific">Ictidomys tridecemlineatus</name>
    <name type="common">Thirteen-lined ground squirrel</name>
    <name type="synonym">Spermophilus tridecemlineatus</name>
    <dbReference type="NCBI Taxonomy" id="43179"/>
    <lineage>
        <taxon>Eukaryota</taxon>
        <taxon>Metazoa</taxon>
        <taxon>Chordata</taxon>
        <taxon>Craniata</taxon>
        <taxon>Vertebrata</taxon>
        <taxon>Euteleostomi</taxon>
        <taxon>Mammalia</taxon>
        <taxon>Eutheria</taxon>
        <taxon>Euarchontoglires</taxon>
        <taxon>Glires</taxon>
        <taxon>Rodentia</taxon>
        <taxon>Sciuromorpha</taxon>
        <taxon>Sciuridae</taxon>
        <taxon>Xerinae</taxon>
        <taxon>Marmotini</taxon>
        <taxon>Ictidomys</taxon>
    </lineage>
</organism>
<sequence length="210" mass="23704">MTGGRNVTEITQFILLGFSDFPRITAVLFVMFLLTYMMTLTWNLSLMVLIRMDSHLHTPMYFFLSNLSFIDLCYVTSTVPKLLSNFFQEQQTISFVGCIVQYFFFSTMGLSESFILLSCGFIAASILEIPSFKGCAKALDTCASHLAMVTLFHGTALSVYTHHSSSHSTKQDKVLSVFSVILIPMWNPLIHSLRNKEIQEALTRVIKKVA</sequence>
<keyword evidence="6" id="KW-0297">G-protein coupled receptor</keyword>
<dbReference type="PROSITE" id="PS50262">
    <property type="entry name" value="G_PROTEIN_RECEP_F1_2"/>
    <property type="match status" value="1"/>
</dbReference>
<proteinExistence type="predicted"/>
<evidence type="ECO:0000256" key="4">
    <source>
        <dbReference type="ARBA" id="ARBA00022725"/>
    </source>
</evidence>
<keyword evidence="9" id="KW-0807">Transducer</keyword>
<comment type="subcellular location">
    <subcellularLocation>
        <location evidence="1">Membrane</location>
        <topology evidence="1">Multi-pass membrane protein</topology>
    </subcellularLocation>
</comment>
<dbReference type="InterPro" id="IPR000725">
    <property type="entry name" value="Olfact_rcpt"/>
</dbReference>
<keyword evidence="3 10" id="KW-0812">Transmembrane</keyword>
<dbReference type="Gene3D" id="1.20.1070.10">
    <property type="entry name" value="Rhodopsin 7-helix transmembrane proteins"/>
    <property type="match status" value="1"/>
</dbReference>
<keyword evidence="2" id="KW-0716">Sensory transduction</keyword>
<dbReference type="GO" id="GO:0004930">
    <property type="term" value="F:G protein-coupled receptor activity"/>
    <property type="evidence" value="ECO:0007669"/>
    <property type="project" value="UniProtKB-KW"/>
</dbReference>
<evidence type="ECO:0000256" key="9">
    <source>
        <dbReference type="ARBA" id="ARBA00023224"/>
    </source>
</evidence>
<keyword evidence="5 10" id="KW-1133">Transmembrane helix</keyword>
<feature type="domain" description="G-protein coupled receptors family 1 profile" evidence="11">
    <location>
        <begin position="42"/>
        <end position="117"/>
    </location>
</feature>
<evidence type="ECO:0000313" key="13">
    <source>
        <dbReference type="Proteomes" id="UP000005215"/>
    </source>
</evidence>
<evidence type="ECO:0000256" key="5">
    <source>
        <dbReference type="ARBA" id="ARBA00022989"/>
    </source>
</evidence>
<dbReference type="EMBL" id="AGTP01066919">
    <property type="status" value="NOT_ANNOTATED_CDS"/>
    <property type="molecule type" value="Genomic_DNA"/>
</dbReference>
<dbReference type="EMBL" id="AGTP01066921">
    <property type="status" value="NOT_ANNOTATED_CDS"/>
    <property type="molecule type" value="Genomic_DNA"/>
</dbReference>
<keyword evidence="8" id="KW-0675">Receptor</keyword>
<keyword evidence="4" id="KW-0552">Olfaction</keyword>
<evidence type="ECO:0000256" key="8">
    <source>
        <dbReference type="ARBA" id="ARBA00023170"/>
    </source>
</evidence>
<evidence type="ECO:0000313" key="12">
    <source>
        <dbReference type="Ensembl" id="ENSSTOP00000031094.1"/>
    </source>
</evidence>
<reference evidence="13" key="1">
    <citation type="submission" date="2011-11" db="EMBL/GenBank/DDBJ databases">
        <title>The Draft Genome of Spermophilus tridecemlineatus.</title>
        <authorList>
            <consortium name="The Broad Institute Genome Assembly &amp; Analysis Group"/>
            <consortium name="Computational R&amp;D Group"/>
            <consortium name="and Sequencing Platform"/>
            <person name="Di Palma F."/>
            <person name="Alfoldi J."/>
            <person name="Johnson J."/>
            <person name="Berlin A."/>
            <person name="Gnerre S."/>
            <person name="Jaffe D."/>
            <person name="MacCallum I."/>
            <person name="Young S."/>
            <person name="Walker B.J."/>
            <person name="Lindblad-Toh K."/>
        </authorList>
    </citation>
    <scope>NUCLEOTIDE SEQUENCE [LARGE SCALE GENOMIC DNA]</scope>
</reference>
<feature type="transmembrane region" description="Helical" evidence="10">
    <location>
        <begin position="24"/>
        <end position="49"/>
    </location>
</feature>
<reference evidence="12" key="2">
    <citation type="submission" date="2025-08" db="UniProtKB">
        <authorList>
            <consortium name="Ensembl"/>
        </authorList>
    </citation>
    <scope>IDENTIFICATION</scope>
</reference>
<protein>
    <recommendedName>
        <fullName evidence="11">G-protein coupled receptors family 1 profile domain-containing protein</fullName>
    </recommendedName>
</protein>
<dbReference type="InterPro" id="IPR017452">
    <property type="entry name" value="GPCR_Rhodpsn_7TM"/>
</dbReference>
<keyword evidence="7 10" id="KW-0472">Membrane</keyword>
<dbReference type="SUPFAM" id="SSF81321">
    <property type="entry name" value="Family A G protein-coupled receptor-like"/>
    <property type="match status" value="1"/>
</dbReference>
<name>A0A287DC38_ICTTR</name>
<evidence type="ECO:0000256" key="1">
    <source>
        <dbReference type="ARBA" id="ARBA00004141"/>
    </source>
</evidence>
<dbReference type="EMBL" id="AGTP01066918">
    <property type="status" value="NOT_ANNOTATED_CDS"/>
    <property type="molecule type" value="Genomic_DNA"/>
</dbReference>
<keyword evidence="13" id="KW-1185">Reference proteome</keyword>
<evidence type="ECO:0000259" key="11">
    <source>
        <dbReference type="PROSITE" id="PS50262"/>
    </source>
</evidence>
<evidence type="ECO:0000256" key="3">
    <source>
        <dbReference type="ARBA" id="ARBA00022692"/>
    </source>
</evidence>
<evidence type="ECO:0000256" key="6">
    <source>
        <dbReference type="ARBA" id="ARBA00023040"/>
    </source>
</evidence>
<evidence type="ECO:0000256" key="7">
    <source>
        <dbReference type="ARBA" id="ARBA00023136"/>
    </source>
</evidence>
<dbReference type="EMBL" id="AGTP01066922">
    <property type="status" value="NOT_ANNOTATED_CDS"/>
    <property type="molecule type" value="Genomic_DNA"/>
</dbReference>
<accession>A0A287DC38</accession>
<dbReference type="GeneTree" id="ENSGT01150000286988"/>
<dbReference type="EMBL" id="AGTP01066920">
    <property type="status" value="NOT_ANNOTATED_CDS"/>
    <property type="molecule type" value="Genomic_DNA"/>
</dbReference>
<dbReference type="Proteomes" id="UP000005215">
    <property type="component" value="Unassembled WGS sequence"/>
</dbReference>
<dbReference type="PANTHER" id="PTHR48018">
    <property type="entry name" value="OLFACTORY RECEPTOR"/>
    <property type="match status" value="1"/>
</dbReference>
<dbReference type="AlphaFoldDB" id="A0A287DC38"/>
<reference evidence="12" key="3">
    <citation type="submission" date="2025-09" db="UniProtKB">
        <authorList>
            <consortium name="Ensembl"/>
        </authorList>
    </citation>
    <scope>IDENTIFICATION</scope>
</reference>